<evidence type="ECO:0000256" key="1">
    <source>
        <dbReference type="SAM" id="MobiDB-lite"/>
    </source>
</evidence>
<reference evidence="2 3" key="1">
    <citation type="journal article" date="2014" name="Genome Announc.">
        <title>Complete Genome of Rhodococcus pyridinivorans SB3094, a Methyl-Ethyl-Ketone-Degrading Bacterium Used for Bioaugmentation.</title>
        <authorList>
            <person name="Dueholm M.S."/>
            <person name="Albertsen M."/>
            <person name="D'Imperio S."/>
            <person name="Tale V.P."/>
            <person name="Lewis D."/>
            <person name="Nielsen P.H."/>
            <person name="Nielsen J.L."/>
        </authorList>
    </citation>
    <scope>NUCLEOTIDE SEQUENCE [LARGE SCALE GENOMIC DNA]</scope>
    <source>
        <strain evidence="3">SB3094</strain>
        <plasmid evidence="3">1</plasmid>
    </source>
</reference>
<feature type="region of interest" description="Disordered" evidence="1">
    <location>
        <begin position="1"/>
        <end position="42"/>
    </location>
</feature>
<evidence type="ECO:0000313" key="2">
    <source>
        <dbReference type="EMBL" id="AHD24304.1"/>
    </source>
</evidence>
<sequence length="344" mass="36573">MTVHPDEYEALGADTATSSKLATPSASPTAGPTAASETMTEQPGPVAFTESMVRAHGVTKDDQGGQSNVRFVAGTEDPKRIEDLRHQCVQHYLETTKSAYCYGYANDADYDLTTVEWTPDFDESIYGQGRPCWITYGGQPIAGPPGTETTKSALEYRTQRCPGGVRFPDDTPPVGAPTADTPAATVPVHDACALLDADVLTAGGFSDRTEQAPGAPESTARGDVFATYACGNADASIVVEIDLHNTPASAREAADYNTSNDQRFLIDSGTRVPFDTTRGGAKIINTELGISRVSWSHGPYAVLLEVMSDPVIPGLPATHSHENIDTMITTIVERADARLASSSW</sequence>
<dbReference type="EMBL" id="CP006997">
    <property type="protein sequence ID" value="AHD24304.1"/>
    <property type="molecule type" value="Genomic_DNA"/>
</dbReference>
<evidence type="ECO:0000313" key="3">
    <source>
        <dbReference type="Proteomes" id="UP000018781"/>
    </source>
</evidence>
<dbReference type="Proteomes" id="UP000018781">
    <property type="component" value="Plasmid unnamed"/>
</dbReference>
<dbReference type="KEGG" id="rpy:Y013_25975"/>
<geneLocation type="plasmid" evidence="3">
    <name>1</name>
</geneLocation>
<dbReference type="PATRIC" id="fig|1435356.3.peg.5232"/>
<feature type="compositionally biased region" description="Low complexity" evidence="1">
    <location>
        <begin position="22"/>
        <end position="36"/>
    </location>
</feature>
<protein>
    <submittedName>
        <fullName evidence="2">Uncharacterized protein</fullName>
    </submittedName>
</protein>
<name>V9XQI8_9NOCA</name>
<gene>
    <name evidence="2" type="ORF">Y013_25975</name>
</gene>
<proteinExistence type="predicted"/>
<dbReference type="HOGENOM" id="CLU_806273_0_0_11"/>
<keyword evidence="2" id="KW-0614">Plasmid</keyword>
<organism evidence="2 3">
    <name type="scientific">Rhodococcus pyridinivorans SB3094</name>
    <dbReference type="NCBI Taxonomy" id="1435356"/>
    <lineage>
        <taxon>Bacteria</taxon>
        <taxon>Bacillati</taxon>
        <taxon>Actinomycetota</taxon>
        <taxon>Actinomycetes</taxon>
        <taxon>Mycobacteriales</taxon>
        <taxon>Nocardiaceae</taxon>
        <taxon>Rhodococcus</taxon>
    </lineage>
</organism>
<dbReference type="AlphaFoldDB" id="V9XQI8"/>
<accession>V9XQI8</accession>